<sequence>MIKDPSANGAGPSGPSRPSPYELLAPAGVTPWTSHKDMQDVSFELLARHLMTSVTQQAWDELRGVRRRLLVDLLLYDVDLAAELPLATADIDRALATAPDPLPAAAAPRPDELTDLIRFDV</sequence>
<evidence type="ECO:0000256" key="1">
    <source>
        <dbReference type="SAM" id="MobiDB-lite"/>
    </source>
</evidence>
<gene>
    <name evidence="2" type="ORF">ABZ921_18075</name>
</gene>
<feature type="compositionally biased region" description="Low complexity" evidence="1">
    <location>
        <begin position="1"/>
        <end position="20"/>
    </location>
</feature>
<evidence type="ECO:0000313" key="3">
    <source>
        <dbReference type="Proteomes" id="UP001551176"/>
    </source>
</evidence>
<evidence type="ECO:0000313" key="2">
    <source>
        <dbReference type="EMBL" id="MEU6822537.1"/>
    </source>
</evidence>
<comment type="caution">
    <text evidence="2">The sequence shown here is derived from an EMBL/GenBank/DDBJ whole genome shotgun (WGS) entry which is preliminary data.</text>
</comment>
<dbReference type="Proteomes" id="UP001551176">
    <property type="component" value="Unassembled WGS sequence"/>
</dbReference>
<keyword evidence="3" id="KW-1185">Reference proteome</keyword>
<organism evidence="2 3">
    <name type="scientific">Streptomyces atriruber</name>
    <dbReference type="NCBI Taxonomy" id="545121"/>
    <lineage>
        <taxon>Bacteria</taxon>
        <taxon>Bacillati</taxon>
        <taxon>Actinomycetota</taxon>
        <taxon>Actinomycetes</taxon>
        <taxon>Kitasatosporales</taxon>
        <taxon>Streptomycetaceae</taxon>
        <taxon>Streptomyces</taxon>
    </lineage>
</organism>
<proteinExistence type="predicted"/>
<reference evidence="2 3" key="1">
    <citation type="submission" date="2024-06" db="EMBL/GenBank/DDBJ databases">
        <title>The Natural Products Discovery Center: Release of the First 8490 Sequenced Strains for Exploring Actinobacteria Biosynthetic Diversity.</title>
        <authorList>
            <person name="Kalkreuter E."/>
            <person name="Kautsar S.A."/>
            <person name="Yang D."/>
            <person name="Bader C.D."/>
            <person name="Teijaro C.N."/>
            <person name="Fluegel L."/>
            <person name="Davis C.M."/>
            <person name="Simpson J.R."/>
            <person name="Lauterbach L."/>
            <person name="Steele A.D."/>
            <person name="Gui C."/>
            <person name="Meng S."/>
            <person name="Li G."/>
            <person name="Viehrig K."/>
            <person name="Ye F."/>
            <person name="Su P."/>
            <person name="Kiefer A.F."/>
            <person name="Nichols A."/>
            <person name="Cepeda A.J."/>
            <person name="Yan W."/>
            <person name="Fan B."/>
            <person name="Jiang Y."/>
            <person name="Adhikari A."/>
            <person name="Zheng C.-J."/>
            <person name="Schuster L."/>
            <person name="Cowan T.M."/>
            <person name="Smanski M.J."/>
            <person name="Chevrette M.G."/>
            <person name="De Carvalho L.P.S."/>
            <person name="Shen B."/>
        </authorList>
    </citation>
    <scope>NUCLEOTIDE SEQUENCE [LARGE SCALE GENOMIC DNA]</scope>
    <source>
        <strain evidence="2 3">NPDC046838</strain>
    </source>
</reference>
<dbReference type="EMBL" id="JBEYXV010000008">
    <property type="protein sequence ID" value="MEU6822537.1"/>
    <property type="molecule type" value="Genomic_DNA"/>
</dbReference>
<name>A0ABV3BNH0_9ACTN</name>
<dbReference type="RefSeq" id="WP_359349846.1">
    <property type="nucleotide sequence ID" value="NZ_JBEYXV010000008.1"/>
</dbReference>
<feature type="region of interest" description="Disordered" evidence="1">
    <location>
        <begin position="1"/>
        <end position="25"/>
    </location>
</feature>
<protein>
    <submittedName>
        <fullName evidence="2">Uncharacterized protein</fullName>
    </submittedName>
</protein>
<accession>A0ABV3BNH0</accession>